<organism evidence="1 2">
    <name type="scientific">Aulographum hederae CBS 113979</name>
    <dbReference type="NCBI Taxonomy" id="1176131"/>
    <lineage>
        <taxon>Eukaryota</taxon>
        <taxon>Fungi</taxon>
        <taxon>Dikarya</taxon>
        <taxon>Ascomycota</taxon>
        <taxon>Pezizomycotina</taxon>
        <taxon>Dothideomycetes</taxon>
        <taxon>Pleosporomycetidae</taxon>
        <taxon>Aulographales</taxon>
        <taxon>Aulographaceae</taxon>
    </lineage>
</organism>
<accession>A0A6G1GV00</accession>
<gene>
    <name evidence="1" type="ORF">K402DRAFT_136060</name>
</gene>
<dbReference type="AlphaFoldDB" id="A0A6G1GV00"/>
<evidence type="ECO:0000313" key="1">
    <source>
        <dbReference type="EMBL" id="KAF1984783.1"/>
    </source>
</evidence>
<keyword evidence="2" id="KW-1185">Reference proteome</keyword>
<reference evidence="1" key="1">
    <citation type="journal article" date="2020" name="Stud. Mycol.">
        <title>101 Dothideomycetes genomes: a test case for predicting lifestyles and emergence of pathogens.</title>
        <authorList>
            <person name="Haridas S."/>
            <person name="Albert R."/>
            <person name="Binder M."/>
            <person name="Bloem J."/>
            <person name="Labutti K."/>
            <person name="Salamov A."/>
            <person name="Andreopoulos B."/>
            <person name="Baker S."/>
            <person name="Barry K."/>
            <person name="Bills G."/>
            <person name="Bluhm B."/>
            <person name="Cannon C."/>
            <person name="Castanera R."/>
            <person name="Culley D."/>
            <person name="Daum C."/>
            <person name="Ezra D."/>
            <person name="Gonzalez J."/>
            <person name="Henrissat B."/>
            <person name="Kuo A."/>
            <person name="Liang C."/>
            <person name="Lipzen A."/>
            <person name="Lutzoni F."/>
            <person name="Magnuson J."/>
            <person name="Mondo S."/>
            <person name="Nolan M."/>
            <person name="Ohm R."/>
            <person name="Pangilinan J."/>
            <person name="Park H.-J."/>
            <person name="Ramirez L."/>
            <person name="Alfaro M."/>
            <person name="Sun H."/>
            <person name="Tritt A."/>
            <person name="Yoshinaga Y."/>
            <person name="Zwiers L.-H."/>
            <person name="Turgeon B."/>
            <person name="Goodwin S."/>
            <person name="Spatafora J."/>
            <person name="Crous P."/>
            <person name="Grigoriev I."/>
        </authorList>
    </citation>
    <scope>NUCLEOTIDE SEQUENCE</scope>
    <source>
        <strain evidence="1">CBS 113979</strain>
    </source>
</reference>
<protein>
    <submittedName>
        <fullName evidence="1">Uncharacterized protein</fullName>
    </submittedName>
</protein>
<evidence type="ECO:0000313" key="2">
    <source>
        <dbReference type="Proteomes" id="UP000800041"/>
    </source>
</evidence>
<dbReference type="EMBL" id="ML977166">
    <property type="protein sequence ID" value="KAF1984783.1"/>
    <property type="molecule type" value="Genomic_DNA"/>
</dbReference>
<dbReference type="Proteomes" id="UP000800041">
    <property type="component" value="Unassembled WGS sequence"/>
</dbReference>
<sequence length="151" mass="17016">MLGHLETPCLPGLVCCERGEAEQRNVRDSSGTRIRLESTSRPSLYLYPRPFLDALIRDMVLVFATLLLLQYFDGRAVHRVHANPSDETALMHLVLSGTCVPEQGPSVLMEISRSLSMFLYSDEAHPCFGVWAATFHLCQSSYWLPRSSRLC</sequence>
<proteinExistence type="predicted"/>
<name>A0A6G1GV00_9PEZI</name>